<protein>
    <submittedName>
        <fullName evidence="2">Cysteine proteinase</fullName>
    </submittedName>
</protein>
<evidence type="ECO:0000256" key="1">
    <source>
        <dbReference type="ARBA" id="ARBA00006547"/>
    </source>
</evidence>
<sequence>MPASPYTLNTDQLEMYLQRIHYADHATPMAAGHPRLEQLHKAMEHCPLTALAELQRRHLGAITWGNTALHYSTHHSISIYPACVFEKLVVRCLDGYCMENTNLLYMVLCSLGYQVYATGGRVSRTAVTGDPTEEGYISLLVAPCESGVKADRWLMNICRSHMILIVTIDGQKYMVDVGFGRNTPTSPFLLKENTTVPLIAPSEMSLIRAPLAEFMDQTQKVWIYQVRADPQSPWVTQYSFSEIEFLFEDFRMINFFTSKSRTLMFTHKLACTRLILDDHDSQPIGIYILAGREVKRVLRGKTETLQVLNTEEDRVGALAECFNMNFHANELEGIRGLPSQIKPR</sequence>
<gene>
    <name evidence="2" type="ORF">BJX63DRAFT_419799</name>
</gene>
<accession>A0ABR4HND2</accession>
<keyword evidence="3" id="KW-1185">Reference proteome</keyword>
<comment type="similarity">
    <text evidence="1">Belongs to the arylamine N-acetyltransferase family.</text>
</comment>
<dbReference type="PANTHER" id="PTHR11786">
    <property type="entry name" value="N-HYDROXYARYLAMINE O-ACETYLTRANSFERASE"/>
    <property type="match status" value="1"/>
</dbReference>
<dbReference type="InterPro" id="IPR001447">
    <property type="entry name" value="Arylamine_N-AcTrfase"/>
</dbReference>
<name>A0ABR4HND2_9EURO</name>
<dbReference type="InterPro" id="IPR053710">
    <property type="entry name" value="Arylamine_NAT_domain_sf"/>
</dbReference>
<dbReference type="Gene3D" id="3.30.2140.20">
    <property type="match status" value="1"/>
</dbReference>
<organism evidence="2 3">
    <name type="scientific">Aspergillus granulosus</name>
    <dbReference type="NCBI Taxonomy" id="176169"/>
    <lineage>
        <taxon>Eukaryota</taxon>
        <taxon>Fungi</taxon>
        <taxon>Dikarya</taxon>
        <taxon>Ascomycota</taxon>
        <taxon>Pezizomycotina</taxon>
        <taxon>Eurotiomycetes</taxon>
        <taxon>Eurotiomycetidae</taxon>
        <taxon>Eurotiales</taxon>
        <taxon>Aspergillaceae</taxon>
        <taxon>Aspergillus</taxon>
        <taxon>Aspergillus subgen. Nidulantes</taxon>
    </lineage>
</organism>
<dbReference type="Proteomes" id="UP001610334">
    <property type="component" value="Unassembled WGS sequence"/>
</dbReference>
<dbReference type="EMBL" id="JBFXLT010000020">
    <property type="protein sequence ID" value="KAL2816926.1"/>
    <property type="molecule type" value="Genomic_DNA"/>
</dbReference>
<dbReference type="Pfam" id="PF00797">
    <property type="entry name" value="Acetyltransf_2"/>
    <property type="match status" value="2"/>
</dbReference>
<evidence type="ECO:0000313" key="2">
    <source>
        <dbReference type="EMBL" id="KAL2816926.1"/>
    </source>
</evidence>
<dbReference type="PANTHER" id="PTHR11786:SF0">
    <property type="entry name" value="ARYLAMINE N-ACETYLTRANSFERASE 4-RELATED"/>
    <property type="match status" value="1"/>
</dbReference>
<dbReference type="SUPFAM" id="SSF54001">
    <property type="entry name" value="Cysteine proteinases"/>
    <property type="match status" value="1"/>
</dbReference>
<comment type="caution">
    <text evidence="2">The sequence shown here is derived from an EMBL/GenBank/DDBJ whole genome shotgun (WGS) entry which is preliminary data.</text>
</comment>
<reference evidence="2 3" key="1">
    <citation type="submission" date="2024-07" db="EMBL/GenBank/DDBJ databases">
        <title>Section-level genome sequencing and comparative genomics of Aspergillus sections Usti and Cavernicolus.</title>
        <authorList>
            <consortium name="Lawrence Berkeley National Laboratory"/>
            <person name="Nybo J.L."/>
            <person name="Vesth T.C."/>
            <person name="Theobald S."/>
            <person name="Frisvad J.C."/>
            <person name="Larsen T.O."/>
            <person name="Kjaerboelling I."/>
            <person name="Rothschild-Mancinelli K."/>
            <person name="Lyhne E.K."/>
            <person name="Kogle M.E."/>
            <person name="Barry K."/>
            <person name="Clum A."/>
            <person name="Na H."/>
            <person name="Ledsgaard L."/>
            <person name="Lin J."/>
            <person name="Lipzen A."/>
            <person name="Kuo A."/>
            <person name="Riley R."/>
            <person name="Mondo S."/>
            <person name="Labutti K."/>
            <person name="Haridas S."/>
            <person name="Pangalinan J."/>
            <person name="Salamov A.A."/>
            <person name="Simmons B.A."/>
            <person name="Magnuson J.K."/>
            <person name="Chen J."/>
            <person name="Drula E."/>
            <person name="Henrissat B."/>
            <person name="Wiebenga A."/>
            <person name="Lubbers R.J."/>
            <person name="Gomes A.C."/>
            <person name="Makela M.R."/>
            <person name="Stajich J."/>
            <person name="Grigoriev I.V."/>
            <person name="Mortensen U.H."/>
            <person name="De Vries R.P."/>
            <person name="Baker S.E."/>
            <person name="Andersen M.R."/>
        </authorList>
    </citation>
    <scope>NUCLEOTIDE SEQUENCE [LARGE SCALE GENOMIC DNA]</scope>
    <source>
        <strain evidence="2 3">CBS 588.65</strain>
    </source>
</reference>
<proteinExistence type="inferred from homology"/>
<dbReference type="InterPro" id="IPR038765">
    <property type="entry name" value="Papain-like_cys_pep_sf"/>
</dbReference>
<evidence type="ECO:0000313" key="3">
    <source>
        <dbReference type="Proteomes" id="UP001610334"/>
    </source>
</evidence>